<protein>
    <submittedName>
        <fullName evidence="3">Uncharacterized protein</fullName>
    </submittedName>
</protein>
<evidence type="ECO:0000256" key="1">
    <source>
        <dbReference type="SAM" id="MobiDB-lite"/>
    </source>
</evidence>
<evidence type="ECO:0000313" key="3">
    <source>
        <dbReference type="EMBL" id="MTW18870.1"/>
    </source>
</evidence>
<name>A0A327JKL5_9BRAD</name>
<accession>A0A327JKL5</accession>
<dbReference type="Proteomes" id="UP000438991">
    <property type="component" value="Unassembled WGS sequence"/>
</dbReference>
<evidence type="ECO:0000256" key="2">
    <source>
        <dbReference type="SAM" id="Phobius"/>
    </source>
</evidence>
<evidence type="ECO:0000313" key="4">
    <source>
        <dbReference type="Proteomes" id="UP000438991"/>
    </source>
</evidence>
<dbReference type="EMBL" id="WNKV01000021">
    <property type="protein sequence ID" value="MTW18870.1"/>
    <property type="molecule type" value="Genomic_DNA"/>
</dbReference>
<keyword evidence="2" id="KW-1133">Transmembrane helix</keyword>
<dbReference type="RefSeq" id="WP_155481231.1">
    <property type="nucleotide sequence ID" value="NZ_NPEW01000550.1"/>
</dbReference>
<organism evidence="3 4">
    <name type="scientific">Rhodoplanes serenus</name>
    <dbReference type="NCBI Taxonomy" id="200615"/>
    <lineage>
        <taxon>Bacteria</taxon>
        <taxon>Pseudomonadati</taxon>
        <taxon>Pseudomonadota</taxon>
        <taxon>Alphaproteobacteria</taxon>
        <taxon>Hyphomicrobiales</taxon>
        <taxon>Nitrobacteraceae</taxon>
        <taxon>Rhodoplanes</taxon>
    </lineage>
</organism>
<reference evidence="3 4" key="1">
    <citation type="submission" date="2019-11" db="EMBL/GenBank/DDBJ databases">
        <title>Whole-genome sequence of Rhodoplanes serenus DSM 18633, type strain.</title>
        <authorList>
            <person name="Kyndt J.A."/>
            <person name="Meyer T.E."/>
        </authorList>
    </citation>
    <scope>NUCLEOTIDE SEQUENCE [LARGE SCALE GENOMIC DNA]</scope>
    <source>
        <strain evidence="3 4">DSM 18633</strain>
    </source>
</reference>
<keyword evidence="2" id="KW-0472">Membrane</keyword>
<keyword evidence="2" id="KW-0812">Transmembrane</keyword>
<gene>
    <name evidence="3" type="ORF">GJ689_21975</name>
</gene>
<comment type="caution">
    <text evidence="3">The sequence shown here is derived from an EMBL/GenBank/DDBJ whole genome shotgun (WGS) entry which is preliminary data.</text>
</comment>
<feature type="transmembrane region" description="Helical" evidence="2">
    <location>
        <begin position="96"/>
        <end position="111"/>
    </location>
</feature>
<feature type="region of interest" description="Disordered" evidence="1">
    <location>
        <begin position="1"/>
        <end position="56"/>
    </location>
</feature>
<proteinExistence type="predicted"/>
<dbReference type="AlphaFoldDB" id="A0A327JKL5"/>
<sequence length="112" mass="12087">MSDPITPKPTPSVEPSSAAPADPVLGPRPGETPRSAGLGTSGTGSSTPPRREPPTTIVDKAIETIKAYAQYVWADMRVLLVEIKAPFVKFATKQKNFLIGLVIFILLLLWLF</sequence>
<feature type="compositionally biased region" description="Pro residues" evidence="1">
    <location>
        <begin position="1"/>
        <end position="12"/>
    </location>
</feature>